<dbReference type="GeneID" id="54547645"/>
<sequence>MHGIFHLFAFSPFSVTRVSRLGHLHLQAVFSLFLEVVLASSLGWHSVLSFYFPFSWRAITLVRTHLGSRIGNSGLSD</sequence>
<proteinExistence type="predicted"/>
<dbReference type="EMBL" id="ML986490">
    <property type="protein sequence ID" value="KAF2277486.1"/>
    <property type="molecule type" value="Genomic_DNA"/>
</dbReference>
<dbReference type="RefSeq" id="XP_033655025.1">
    <property type="nucleotide sequence ID" value="XM_033794470.1"/>
</dbReference>
<dbReference type="Proteomes" id="UP000800097">
    <property type="component" value="Unassembled WGS sequence"/>
</dbReference>
<gene>
    <name evidence="1" type="ORF">EI97DRAFT_293803</name>
</gene>
<protein>
    <submittedName>
        <fullName evidence="1">Uncharacterized protein</fullName>
    </submittedName>
</protein>
<name>A0A6A6JP80_WESOR</name>
<keyword evidence="2" id="KW-1185">Reference proteome</keyword>
<reference evidence="1" key="1">
    <citation type="journal article" date="2020" name="Stud. Mycol.">
        <title>101 Dothideomycetes genomes: a test case for predicting lifestyles and emergence of pathogens.</title>
        <authorList>
            <person name="Haridas S."/>
            <person name="Albert R."/>
            <person name="Binder M."/>
            <person name="Bloem J."/>
            <person name="Labutti K."/>
            <person name="Salamov A."/>
            <person name="Andreopoulos B."/>
            <person name="Baker S."/>
            <person name="Barry K."/>
            <person name="Bills G."/>
            <person name="Bluhm B."/>
            <person name="Cannon C."/>
            <person name="Castanera R."/>
            <person name="Culley D."/>
            <person name="Daum C."/>
            <person name="Ezra D."/>
            <person name="Gonzalez J."/>
            <person name="Henrissat B."/>
            <person name="Kuo A."/>
            <person name="Liang C."/>
            <person name="Lipzen A."/>
            <person name="Lutzoni F."/>
            <person name="Magnuson J."/>
            <person name="Mondo S."/>
            <person name="Nolan M."/>
            <person name="Ohm R."/>
            <person name="Pangilinan J."/>
            <person name="Park H.-J."/>
            <person name="Ramirez L."/>
            <person name="Alfaro M."/>
            <person name="Sun H."/>
            <person name="Tritt A."/>
            <person name="Yoshinaga Y."/>
            <person name="Zwiers L.-H."/>
            <person name="Turgeon B."/>
            <person name="Goodwin S."/>
            <person name="Spatafora J."/>
            <person name="Crous P."/>
            <person name="Grigoriev I."/>
        </authorList>
    </citation>
    <scope>NUCLEOTIDE SEQUENCE</scope>
    <source>
        <strain evidence="1">CBS 379.55</strain>
    </source>
</reference>
<accession>A0A6A6JP80</accession>
<evidence type="ECO:0000313" key="2">
    <source>
        <dbReference type="Proteomes" id="UP000800097"/>
    </source>
</evidence>
<organism evidence="1 2">
    <name type="scientific">Westerdykella ornata</name>
    <dbReference type="NCBI Taxonomy" id="318751"/>
    <lineage>
        <taxon>Eukaryota</taxon>
        <taxon>Fungi</taxon>
        <taxon>Dikarya</taxon>
        <taxon>Ascomycota</taxon>
        <taxon>Pezizomycotina</taxon>
        <taxon>Dothideomycetes</taxon>
        <taxon>Pleosporomycetidae</taxon>
        <taxon>Pleosporales</taxon>
        <taxon>Sporormiaceae</taxon>
        <taxon>Westerdykella</taxon>
    </lineage>
</organism>
<dbReference type="AlphaFoldDB" id="A0A6A6JP80"/>
<evidence type="ECO:0000313" key="1">
    <source>
        <dbReference type="EMBL" id="KAF2277486.1"/>
    </source>
</evidence>